<dbReference type="PANTHER" id="PTHR45613">
    <property type="entry name" value="PENTATRICOPEPTIDE REPEAT-CONTAINING PROTEIN"/>
    <property type="match status" value="1"/>
</dbReference>
<dbReference type="Proteomes" id="UP000245207">
    <property type="component" value="Unassembled WGS sequence"/>
</dbReference>
<evidence type="ECO:0000313" key="5">
    <source>
        <dbReference type="Proteomes" id="UP000245207"/>
    </source>
</evidence>
<dbReference type="PANTHER" id="PTHR45613:SF9">
    <property type="entry name" value="MITOCHONDRIAL GROUP I INTRON SPLICING FACTOR CCM1"/>
    <property type="match status" value="1"/>
</dbReference>
<name>A0A2U1KUI7_ARTAN</name>
<evidence type="ECO:0000256" key="2">
    <source>
        <dbReference type="PROSITE-ProRule" id="PRU00708"/>
    </source>
</evidence>
<accession>A0A2U1KUI7</accession>
<protein>
    <submittedName>
        <fullName evidence="4">Pentatricopeptide repeat (PPR) superfamily protein</fullName>
    </submittedName>
</protein>
<dbReference type="InterPro" id="IPR011990">
    <property type="entry name" value="TPR-like_helical_dom_sf"/>
</dbReference>
<feature type="repeat" description="PPR" evidence="2">
    <location>
        <begin position="339"/>
        <end position="373"/>
    </location>
</feature>
<dbReference type="NCBIfam" id="TIGR00756">
    <property type="entry name" value="PPR"/>
    <property type="match status" value="5"/>
</dbReference>
<feature type="repeat" description="PPR" evidence="2">
    <location>
        <begin position="444"/>
        <end position="478"/>
    </location>
</feature>
<proteinExistence type="predicted"/>
<dbReference type="EMBL" id="PKPP01013816">
    <property type="protein sequence ID" value="PWA40410.1"/>
    <property type="molecule type" value="Genomic_DNA"/>
</dbReference>
<dbReference type="AlphaFoldDB" id="A0A2U1KUI7"/>
<comment type="caution">
    <text evidence="4">The sequence shown here is derived from an EMBL/GenBank/DDBJ whole genome shotgun (WGS) entry which is preliminary data.</text>
</comment>
<dbReference type="STRING" id="35608.A0A2U1KUI7"/>
<feature type="repeat" description="PPR" evidence="2">
    <location>
        <begin position="409"/>
        <end position="443"/>
    </location>
</feature>
<feature type="repeat" description="PPR" evidence="2">
    <location>
        <begin position="269"/>
        <end position="303"/>
    </location>
</feature>
<dbReference type="InterPro" id="IPR002885">
    <property type="entry name" value="PPR_rpt"/>
</dbReference>
<keyword evidence="1" id="KW-0677">Repeat</keyword>
<dbReference type="OrthoDB" id="185373at2759"/>
<gene>
    <name evidence="4" type="ORF">CTI12_AA564650</name>
</gene>
<feature type="repeat" description="PPR" evidence="2">
    <location>
        <begin position="304"/>
        <end position="338"/>
    </location>
</feature>
<dbReference type="Pfam" id="PF13041">
    <property type="entry name" value="PPR_2"/>
    <property type="match status" value="3"/>
</dbReference>
<feature type="compositionally biased region" description="Acidic residues" evidence="3">
    <location>
        <begin position="65"/>
        <end position="74"/>
    </location>
</feature>
<evidence type="ECO:0000256" key="3">
    <source>
        <dbReference type="SAM" id="MobiDB-lite"/>
    </source>
</evidence>
<organism evidence="4 5">
    <name type="scientific">Artemisia annua</name>
    <name type="common">Sweet wormwood</name>
    <dbReference type="NCBI Taxonomy" id="35608"/>
    <lineage>
        <taxon>Eukaryota</taxon>
        <taxon>Viridiplantae</taxon>
        <taxon>Streptophyta</taxon>
        <taxon>Embryophyta</taxon>
        <taxon>Tracheophyta</taxon>
        <taxon>Spermatophyta</taxon>
        <taxon>Magnoliopsida</taxon>
        <taxon>eudicotyledons</taxon>
        <taxon>Gunneridae</taxon>
        <taxon>Pentapetalae</taxon>
        <taxon>asterids</taxon>
        <taxon>campanulids</taxon>
        <taxon>Asterales</taxon>
        <taxon>Asteraceae</taxon>
        <taxon>Asteroideae</taxon>
        <taxon>Anthemideae</taxon>
        <taxon>Artemisiinae</taxon>
        <taxon>Artemisia</taxon>
    </lineage>
</organism>
<dbReference type="Gene3D" id="1.25.40.10">
    <property type="entry name" value="Tetratricopeptide repeat domain"/>
    <property type="match status" value="3"/>
</dbReference>
<sequence>MFSITQLCHKITHTVTFFYRPLCSNSHHFTSGFRRIEKYLVNPNLNLNDDKDDSTASTSGRYIDNDENENENEGCEDDVYDRASFIHNAKIGANMALKVLQQDGPGFDAKTGLDELGLVVSGLLVREVLVGILKSVGHVNKDRCAKLGYKFFVWSGEKENYNHTVNTYHLIMQIFAESEEYKAMWRLVDEMTEKGYPVTSRTFNILICTCGEAGVAKKVVERFIKSKSFNFRPFSHCFNAILHSLLGIKQYKLIEWVYQQMLADGYQADALTYNIIMYTKYRLGKLGQFHRLLDEMGRSGFPPDFHTFNILLHILGKGDKPAAAVDLLSHMKEVGIEPNVLHFTTLIDGLSRAGNMDACKYFFDEMINCGCEPDVVAYTVMVTGYVTVGQLEKAEEIFTEMFDNGKIPNVYTYNAMIRGLCMAGKFDYACLMLKEMESRGCNPNFLVYSTLVNYLRNAGKLSEAHQVIKQMVEKGQYGHLLHKIRRYRRC</sequence>
<reference evidence="4 5" key="1">
    <citation type="journal article" date="2018" name="Mol. Plant">
        <title>The genome of Artemisia annua provides insight into the evolution of Asteraceae family and artemisinin biosynthesis.</title>
        <authorList>
            <person name="Shen Q."/>
            <person name="Zhang L."/>
            <person name="Liao Z."/>
            <person name="Wang S."/>
            <person name="Yan T."/>
            <person name="Shi P."/>
            <person name="Liu M."/>
            <person name="Fu X."/>
            <person name="Pan Q."/>
            <person name="Wang Y."/>
            <person name="Lv Z."/>
            <person name="Lu X."/>
            <person name="Zhang F."/>
            <person name="Jiang W."/>
            <person name="Ma Y."/>
            <person name="Chen M."/>
            <person name="Hao X."/>
            <person name="Li L."/>
            <person name="Tang Y."/>
            <person name="Lv G."/>
            <person name="Zhou Y."/>
            <person name="Sun X."/>
            <person name="Brodelius P.E."/>
            <person name="Rose J.K.C."/>
            <person name="Tang K."/>
        </authorList>
    </citation>
    <scope>NUCLEOTIDE SEQUENCE [LARGE SCALE GENOMIC DNA]</scope>
    <source>
        <strain evidence="5">cv. Huhao1</strain>
        <tissue evidence="4">Leaf</tissue>
    </source>
</reference>
<evidence type="ECO:0000313" key="4">
    <source>
        <dbReference type="EMBL" id="PWA40410.1"/>
    </source>
</evidence>
<dbReference type="Pfam" id="PF13812">
    <property type="entry name" value="PPR_3"/>
    <property type="match status" value="1"/>
</dbReference>
<feature type="repeat" description="PPR" evidence="2">
    <location>
        <begin position="374"/>
        <end position="408"/>
    </location>
</feature>
<dbReference type="PROSITE" id="PS51375">
    <property type="entry name" value="PPR"/>
    <property type="match status" value="7"/>
</dbReference>
<feature type="region of interest" description="Disordered" evidence="3">
    <location>
        <begin position="50"/>
        <end position="74"/>
    </location>
</feature>
<feature type="repeat" description="PPR" evidence="2">
    <location>
        <begin position="164"/>
        <end position="198"/>
    </location>
</feature>
<keyword evidence="5" id="KW-1185">Reference proteome</keyword>
<evidence type="ECO:0000256" key="1">
    <source>
        <dbReference type="ARBA" id="ARBA00022737"/>
    </source>
</evidence>